<evidence type="ECO:0000256" key="5">
    <source>
        <dbReference type="SAM" id="SignalP"/>
    </source>
</evidence>
<organism evidence="6 7">
    <name type="scientific">Plectosphaerella cucumerina</name>
    <dbReference type="NCBI Taxonomy" id="40658"/>
    <lineage>
        <taxon>Eukaryota</taxon>
        <taxon>Fungi</taxon>
        <taxon>Dikarya</taxon>
        <taxon>Ascomycota</taxon>
        <taxon>Pezizomycotina</taxon>
        <taxon>Sordariomycetes</taxon>
        <taxon>Hypocreomycetidae</taxon>
        <taxon>Glomerellales</taxon>
        <taxon>Plectosphaerellaceae</taxon>
        <taxon>Plectosphaerella</taxon>
    </lineage>
</organism>
<dbReference type="Gene3D" id="2.120.10.80">
    <property type="entry name" value="Kelch-type beta propeller"/>
    <property type="match status" value="2"/>
</dbReference>
<dbReference type="OrthoDB" id="10251809at2759"/>
<gene>
    <name evidence="6" type="ORF">B0T11DRAFT_348113</name>
</gene>
<keyword evidence="2" id="KW-0408">Iron</keyword>
<dbReference type="InterPro" id="IPR015915">
    <property type="entry name" value="Kelch-typ_b-propeller"/>
</dbReference>
<evidence type="ECO:0000313" key="6">
    <source>
        <dbReference type="EMBL" id="KAH7366959.1"/>
    </source>
</evidence>
<dbReference type="SUPFAM" id="SSF117281">
    <property type="entry name" value="Kelch motif"/>
    <property type="match status" value="1"/>
</dbReference>
<feature type="chain" id="PRO_5035449644" description="Kelch repeat-containing protein" evidence="5">
    <location>
        <begin position="39"/>
        <end position="644"/>
    </location>
</feature>
<keyword evidence="1" id="KW-0677">Repeat</keyword>
<dbReference type="PANTHER" id="PTHR47435">
    <property type="entry name" value="KELCH REPEAT PROTEIN (AFU_ORTHOLOGUE AFUA_5G12780)"/>
    <property type="match status" value="1"/>
</dbReference>
<accession>A0A8K0X5W7</accession>
<protein>
    <recommendedName>
        <fullName evidence="8">Kelch repeat-containing protein</fullName>
    </recommendedName>
</protein>
<reference evidence="6" key="1">
    <citation type="journal article" date="2021" name="Nat. Commun.">
        <title>Genetic determinants of endophytism in the Arabidopsis root mycobiome.</title>
        <authorList>
            <person name="Mesny F."/>
            <person name="Miyauchi S."/>
            <person name="Thiergart T."/>
            <person name="Pickel B."/>
            <person name="Atanasova L."/>
            <person name="Karlsson M."/>
            <person name="Huettel B."/>
            <person name="Barry K.W."/>
            <person name="Haridas S."/>
            <person name="Chen C."/>
            <person name="Bauer D."/>
            <person name="Andreopoulos W."/>
            <person name="Pangilinan J."/>
            <person name="LaButti K."/>
            <person name="Riley R."/>
            <person name="Lipzen A."/>
            <person name="Clum A."/>
            <person name="Drula E."/>
            <person name="Henrissat B."/>
            <person name="Kohler A."/>
            <person name="Grigoriev I.V."/>
            <person name="Martin F.M."/>
            <person name="Hacquard S."/>
        </authorList>
    </citation>
    <scope>NUCLEOTIDE SEQUENCE</scope>
    <source>
        <strain evidence="6">MPI-CAGE-AT-0016</strain>
    </source>
</reference>
<name>A0A8K0X5W7_9PEZI</name>
<keyword evidence="5" id="KW-0732">Signal</keyword>
<feature type="region of interest" description="Disordered" evidence="3">
    <location>
        <begin position="469"/>
        <end position="493"/>
    </location>
</feature>
<evidence type="ECO:0000313" key="7">
    <source>
        <dbReference type="Proteomes" id="UP000813385"/>
    </source>
</evidence>
<keyword evidence="7" id="KW-1185">Reference proteome</keyword>
<feature type="signal peptide" evidence="5">
    <location>
        <begin position="1"/>
        <end position="38"/>
    </location>
</feature>
<evidence type="ECO:0000256" key="2">
    <source>
        <dbReference type="ARBA" id="ARBA00023004"/>
    </source>
</evidence>
<dbReference type="GO" id="GO:0019760">
    <property type="term" value="P:glucosinolate metabolic process"/>
    <property type="evidence" value="ECO:0007669"/>
    <property type="project" value="UniProtKB-ARBA"/>
</dbReference>
<evidence type="ECO:0000256" key="1">
    <source>
        <dbReference type="ARBA" id="ARBA00022737"/>
    </source>
</evidence>
<feature type="transmembrane region" description="Helical" evidence="4">
    <location>
        <begin position="498"/>
        <end position="521"/>
    </location>
</feature>
<feature type="compositionally biased region" description="Low complexity" evidence="3">
    <location>
        <begin position="470"/>
        <end position="482"/>
    </location>
</feature>
<keyword evidence="4" id="KW-0812">Transmembrane</keyword>
<dbReference type="EMBL" id="JAGPXD010000002">
    <property type="protein sequence ID" value="KAH7366959.1"/>
    <property type="molecule type" value="Genomic_DNA"/>
</dbReference>
<evidence type="ECO:0008006" key="8">
    <source>
        <dbReference type="Google" id="ProtNLM"/>
    </source>
</evidence>
<sequence>MSIARPTMRNLENISRGCRKRLFTSTLLLLALVSTTTAKNPKDDFCRRFGHQTTVIDDKLYIDGGYVNYADFPQDSTNYSNTWLGYHDLNKPVNGATDFNISLNKNDSVPTVQGGVLWGDSVNKRFYLYGGETTEGLPNTYHIWSYDILNDQWEDFGTPSINTPPSVAAFGAGVGVSETGVGYYYGGWVSNTSMSGWPQQPTMSSNFYRYDYDSEQFTLAASPDNTPRAEGGMVWLPAGDPEGVLVYFGGIVGTGNGTAPQPLDEIFVFDATGNSWYTQKATGDIPQNRAKFCADVAYAPDKSSYNIYLWGGLSVTPPVVNATSFNDVYILSLPTFTWIKAYPPGDPKNSTLSDSGHYSASCNMAKHMSQMFVIGGTFTDTDQCDLPSIWGQHTLWTGTLNNQGDNETYWAAYNNNVTTNVVPKDVYSLVGGDKEGGATVKKPQGGFDPSNKPLENLFGRVAVLKERTATRSIPTSTATATPTPTPEPEPSSGLSTGAIVGIAIGSAAGLALILLAWFCIAKRAYKRREERRQAAQWRQTSYSIVSSMPGAPPSMAGAPSMAGVAAPSLMSQPTGAPWTPPPSELPTRADNIGIVSELPQHDSRGKDGVSPYSSPLYDHSPGQNDLWSPEANARPLSPSRQSLG</sequence>
<feature type="region of interest" description="Disordered" evidence="3">
    <location>
        <begin position="565"/>
        <end position="644"/>
    </location>
</feature>
<dbReference type="AlphaFoldDB" id="A0A8K0X5W7"/>
<comment type="caution">
    <text evidence="6">The sequence shown here is derived from an EMBL/GenBank/DDBJ whole genome shotgun (WGS) entry which is preliminary data.</text>
</comment>
<proteinExistence type="predicted"/>
<keyword evidence="4" id="KW-0472">Membrane</keyword>
<evidence type="ECO:0000256" key="3">
    <source>
        <dbReference type="SAM" id="MobiDB-lite"/>
    </source>
</evidence>
<dbReference type="Proteomes" id="UP000813385">
    <property type="component" value="Unassembled WGS sequence"/>
</dbReference>
<keyword evidence="4" id="KW-1133">Transmembrane helix</keyword>
<dbReference type="PANTHER" id="PTHR47435:SF4">
    <property type="entry name" value="KELCH REPEAT PROTEIN (AFU_ORTHOLOGUE AFUA_5G12780)"/>
    <property type="match status" value="1"/>
</dbReference>
<evidence type="ECO:0000256" key="4">
    <source>
        <dbReference type="SAM" id="Phobius"/>
    </source>
</evidence>